<proteinExistence type="predicted"/>
<protein>
    <submittedName>
        <fullName evidence="2">Uncharacterized protein</fullName>
    </submittedName>
</protein>
<reference evidence="2" key="1">
    <citation type="submission" date="2021-08" db="EMBL/GenBank/DDBJ databases">
        <title>Chromosome-Level Trichoderma cornu-damae using Hi-C Data.</title>
        <authorList>
            <person name="Kim C.S."/>
        </authorList>
    </citation>
    <scope>NUCLEOTIDE SEQUENCE</scope>
    <source>
        <strain evidence="2">KA19-0412C</strain>
    </source>
</reference>
<gene>
    <name evidence="2" type="ORF">Trco_003561</name>
</gene>
<comment type="caution">
    <text evidence="2">The sequence shown here is derived from an EMBL/GenBank/DDBJ whole genome shotgun (WGS) entry which is preliminary data.</text>
</comment>
<feature type="compositionally biased region" description="Low complexity" evidence="1">
    <location>
        <begin position="16"/>
        <end position="27"/>
    </location>
</feature>
<dbReference type="AlphaFoldDB" id="A0A9P8QQ99"/>
<evidence type="ECO:0000313" key="3">
    <source>
        <dbReference type="Proteomes" id="UP000827724"/>
    </source>
</evidence>
<keyword evidence="3" id="KW-1185">Reference proteome</keyword>
<sequence>MAALRDEAVPAGCGPGSRAAAPDSPAAGPAALCVDVVRRAAGPRHGGALPLVRGVEDERTSSRSGAAVVELPPSADILSAQPKPVVENASPPRDFVRSLVQHGGSLLQNLQRRQLGRLVLFEDVLQREPVQSPRRYQAPVILRDLDLEPVVREAATPRAVGRGDKRKGGRIHLGKCDYI</sequence>
<evidence type="ECO:0000313" key="2">
    <source>
        <dbReference type="EMBL" id="KAH6607248.1"/>
    </source>
</evidence>
<name>A0A9P8QQ99_9HYPO</name>
<dbReference type="Proteomes" id="UP000827724">
    <property type="component" value="Unassembled WGS sequence"/>
</dbReference>
<evidence type="ECO:0000256" key="1">
    <source>
        <dbReference type="SAM" id="MobiDB-lite"/>
    </source>
</evidence>
<organism evidence="2 3">
    <name type="scientific">Trichoderma cornu-damae</name>
    <dbReference type="NCBI Taxonomy" id="654480"/>
    <lineage>
        <taxon>Eukaryota</taxon>
        <taxon>Fungi</taxon>
        <taxon>Dikarya</taxon>
        <taxon>Ascomycota</taxon>
        <taxon>Pezizomycotina</taxon>
        <taxon>Sordariomycetes</taxon>
        <taxon>Hypocreomycetidae</taxon>
        <taxon>Hypocreales</taxon>
        <taxon>Hypocreaceae</taxon>
        <taxon>Trichoderma</taxon>
    </lineage>
</organism>
<accession>A0A9P8QQ99</accession>
<dbReference type="EMBL" id="JAIWOZ010000003">
    <property type="protein sequence ID" value="KAH6607248.1"/>
    <property type="molecule type" value="Genomic_DNA"/>
</dbReference>
<feature type="region of interest" description="Disordered" evidence="1">
    <location>
        <begin position="1"/>
        <end position="27"/>
    </location>
</feature>